<dbReference type="Gene3D" id="3.60.15.10">
    <property type="entry name" value="Ribonuclease Z/Hydroxyacylglutathione hydrolase-like"/>
    <property type="match status" value="1"/>
</dbReference>
<dbReference type="PANTHER" id="PTHR42663:SF6">
    <property type="entry name" value="HYDROLASE C777.06C-RELATED"/>
    <property type="match status" value="1"/>
</dbReference>
<keyword evidence="3" id="KW-1185">Reference proteome</keyword>
<gene>
    <name evidence="2" type="ORF">AQ619_08765</name>
</gene>
<protein>
    <submittedName>
        <fullName evidence="2">Phosphoribosyl 1,2-cyclic phosphodiesterase</fullName>
    </submittedName>
</protein>
<dbReference type="CDD" id="cd16279">
    <property type="entry name" value="metallo-hydrolase-like_MBL-fold"/>
    <property type="match status" value="1"/>
</dbReference>
<name>A0A0P0NZM8_9CAUL</name>
<dbReference type="OrthoDB" id="9781189at2"/>
<proteinExistence type="predicted"/>
<evidence type="ECO:0000259" key="1">
    <source>
        <dbReference type="Pfam" id="PF12706"/>
    </source>
</evidence>
<dbReference type="STRING" id="69395.AQ619_08765"/>
<organism evidence="2 3">
    <name type="scientific">Caulobacter henricii</name>
    <dbReference type="NCBI Taxonomy" id="69395"/>
    <lineage>
        <taxon>Bacteria</taxon>
        <taxon>Pseudomonadati</taxon>
        <taxon>Pseudomonadota</taxon>
        <taxon>Alphaproteobacteria</taxon>
        <taxon>Caulobacterales</taxon>
        <taxon>Caulobacteraceae</taxon>
        <taxon>Caulobacter</taxon>
    </lineage>
</organism>
<dbReference type="InterPro" id="IPR001279">
    <property type="entry name" value="Metallo-B-lactamas"/>
</dbReference>
<dbReference type="Proteomes" id="UP000056905">
    <property type="component" value="Chromosome"/>
</dbReference>
<accession>A0A0P0NZM8</accession>
<dbReference type="Pfam" id="PF12706">
    <property type="entry name" value="Lactamase_B_2"/>
    <property type="match status" value="1"/>
</dbReference>
<feature type="domain" description="Metallo-beta-lactamase" evidence="1">
    <location>
        <begin position="56"/>
        <end position="238"/>
    </location>
</feature>
<dbReference type="AlphaFoldDB" id="A0A0P0NZM8"/>
<dbReference type="EMBL" id="CP013002">
    <property type="protein sequence ID" value="ALL13433.1"/>
    <property type="molecule type" value="Genomic_DNA"/>
</dbReference>
<sequence length="268" mass="29630">MNGALEFTILGSGSSGGVPRADGDWGDCDPADPRNLRTRCSLLVRRKGEGGPKAETTIVVDTSPDFRLQAVAAGARRIDAAVFTHDHADQAHGIDDLRPFFLNQRHKIPAFMDEATRVGLTHRFDYVFTTQGGYPAICEPRPIPPHGEPWAITGPSGDIPVLSFDLDHGNIRSVGYRFDKVAYTPDVVGIPEDSWPALMGLDVWIVDALRWTPHPTHAHVERTLEWIARAKPRRAILTNLHIDLDFKALSEKLPVDVFPAFDGLRFSI</sequence>
<evidence type="ECO:0000313" key="3">
    <source>
        <dbReference type="Proteomes" id="UP000056905"/>
    </source>
</evidence>
<dbReference type="SUPFAM" id="SSF56281">
    <property type="entry name" value="Metallo-hydrolase/oxidoreductase"/>
    <property type="match status" value="1"/>
</dbReference>
<dbReference type="InterPro" id="IPR036866">
    <property type="entry name" value="RibonucZ/Hydroxyglut_hydro"/>
</dbReference>
<dbReference type="PANTHER" id="PTHR42663">
    <property type="entry name" value="HYDROLASE C777.06C-RELATED-RELATED"/>
    <property type="match status" value="1"/>
</dbReference>
<reference evidence="2 3" key="1">
    <citation type="submission" date="2015-10" db="EMBL/GenBank/DDBJ databases">
        <title>Conservation of the essential genome among Caulobacter and Brevundimonas species.</title>
        <authorList>
            <person name="Scott D."/>
            <person name="Ely B."/>
        </authorList>
    </citation>
    <scope>NUCLEOTIDE SEQUENCE [LARGE SCALE GENOMIC DNA]</scope>
    <source>
        <strain evidence="2 3">CB4</strain>
    </source>
</reference>
<evidence type="ECO:0000313" key="2">
    <source>
        <dbReference type="EMBL" id="ALL13433.1"/>
    </source>
</evidence>
<dbReference type="KEGG" id="chq:AQ619_08765"/>
<dbReference type="RefSeq" id="WP_062146441.1">
    <property type="nucleotide sequence ID" value="NZ_CP013002.1"/>
</dbReference>